<keyword evidence="2" id="KW-1185">Reference proteome</keyword>
<comment type="caution">
    <text evidence="1">The sequence shown here is derived from an EMBL/GenBank/DDBJ whole genome shotgun (WGS) entry which is preliminary data.</text>
</comment>
<accession>A0A366LZN4</accession>
<organism evidence="1 2">
    <name type="scientific">Spongiactinospora rosea</name>
    <dbReference type="NCBI Taxonomy" id="2248750"/>
    <lineage>
        <taxon>Bacteria</taxon>
        <taxon>Bacillati</taxon>
        <taxon>Actinomycetota</taxon>
        <taxon>Actinomycetes</taxon>
        <taxon>Streptosporangiales</taxon>
        <taxon>Streptosporangiaceae</taxon>
        <taxon>Spongiactinospora</taxon>
    </lineage>
</organism>
<name>A0A366LZN4_9ACTN</name>
<gene>
    <name evidence="1" type="ORF">DP939_15855</name>
</gene>
<dbReference type="Proteomes" id="UP000253303">
    <property type="component" value="Unassembled WGS sequence"/>
</dbReference>
<evidence type="ECO:0000313" key="1">
    <source>
        <dbReference type="EMBL" id="RBQ19391.1"/>
    </source>
</evidence>
<proteinExistence type="predicted"/>
<dbReference type="EMBL" id="QMEY01000005">
    <property type="protein sequence ID" value="RBQ19391.1"/>
    <property type="molecule type" value="Genomic_DNA"/>
</dbReference>
<reference evidence="1 2" key="1">
    <citation type="submission" date="2018-06" db="EMBL/GenBank/DDBJ databases">
        <title>Sphaerisporangium craniellae sp. nov., isolated from a marine sponge in the South China Sea.</title>
        <authorList>
            <person name="Li L."/>
        </authorList>
    </citation>
    <scope>NUCLEOTIDE SEQUENCE [LARGE SCALE GENOMIC DNA]</scope>
    <source>
        <strain evidence="1 2">LHW63015</strain>
    </source>
</reference>
<protein>
    <submittedName>
        <fullName evidence="1">Uncharacterized protein</fullName>
    </submittedName>
</protein>
<sequence length="71" mass="7428">MGAADRRAEIGAPVLVLDGAGISSNAELVAGSGPGMRHVRIPSAEHAMLITVIRREPVRVERASLSRPLMG</sequence>
<dbReference type="AlphaFoldDB" id="A0A366LZN4"/>
<evidence type="ECO:0000313" key="2">
    <source>
        <dbReference type="Proteomes" id="UP000253303"/>
    </source>
</evidence>
<dbReference type="RefSeq" id="WP_113981452.1">
    <property type="nucleotide sequence ID" value="NZ_QMEY01000005.1"/>
</dbReference>